<feature type="region of interest" description="Disordered" evidence="1">
    <location>
        <begin position="120"/>
        <end position="180"/>
    </location>
</feature>
<accession>A0A8H7GR39</accession>
<feature type="compositionally biased region" description="Basic and acidic residues" evidence="1">
    <location>
        <begin position="144"/>
        <end position="180"/>
    </location>
</feature>
<sequence>MAPENDNVTGQASSCKRSGPDLNHDGPILKKASGAKEVSEIQTPKSVLEDPGDAEEVEPAIREYKHRQEIERLERELIFERQQNVDLVAKYERKVYALKKDHEAQIHALEERISLLEKTENESELDKTQSEAKQNDAQEQNKSITEEQSKVMANDKKGDQTLIEKEIPSKDNKEDSEMEEDYRSNREAVWTYLEVQYLDLGPDKEPDLKSHPFLELFLKYMEEDTNLVEDDDDSMQSFGVDTDGMTLYEFTMFFELQKVLGRLNKKNPRTFEGEDQQDELSDRLLTCMNGVRIVPEPKYDASLARVRDLIQTFDRAESLLATDPKNALDGLSLGELLKVKDSLKKIMDEFTQTFYSYSEVKASAVYACGKIGEPKVTSSMSKFAFYVDYLERELEAFWRINECVTIVAETGRALNVVNRVEKALRECSKEKEGKA</sequence>
<gene>
    <name evidence="2" type="ORF">HF325_003089</name>
</gene>
<dbReference type="Proteomes" id="UP000649328">
    <property type="component" value="Unassembled WGS sequence"/>
</dbReference>
<dbReference type="EMBL" id="JACBPP010000004">
    <property type="protein sequence ID" value="KAF8002124.1"/>
    <property type="molecule type" value="Genomic_DNA"/>
</dbReference>
<feature type="compositionally biased region" description="Basic and acidic residues" evidence="1">
    <location>
        <begin position="120"/>
        <end position="136"/>
    </location>
</feature>
<proteinExistence type="predicted"/>
<feature type="region of interest" description="Disordered" evidence="1">
    <location>
        <begin position="1"/>
        <end position="57"/>
    </location>
</feature>
<name>A0A8H7GR39_9ASCO</name>
<feature type="compositionally biased region" description="Polar residues" evidence="1">
    <location>
        <begin position="1"/>
        <end position="16"/>
    </location>
</feature>
<organism evidence="2 3">
    <name type="scientific">Metschnikowia pulcherrima</name>
    <dbReference type="NCBI Taxonomy" id="27326"/>
    <lineage>
        <taxon>Eukaryota</taxon>
        <taxon>Fungi</taxon>
        <taxon>Dikarya</taxon>
        <taxon>Ascomycota</taxon>
        <taxon>Saccharomycotina</taxon>
        <taxon>Pichiomycetes</taxon>
        <taxon>Metschnikowiaceae</taxon>
        <taxon>Metschnikowia</taxon>
    </lineage>
</organism>
<dbReference type="OrthoDB" id="10338196at2759"/>
<feature type="compositionally biased region" description="Basic and acidic residues" evidence="1">
    <location>
        <begin position="18"/>
        <end position="28"/>
    </location>
</feature>
<keyword evidence="3" id="KW-1185">Reference proteome</keyword>
<evidence type="ECO:0000256" key="1">
    <source>
        <dbReference type="SAM" id="MobiDB-lite"/>
    </source>
</evidence>
<protein>
    <submittedName>
        <fullName evidence="2">Uncharacterized protein</fullName>
    </submittedName>
</protein>
<evidence type="ECO:0000313" key="2">
    <source>
        <dbReference type="EMBL" id="KAF8002124.1"/>
    </source>
</evidence>
<evidence type="ECO:0000313" key="3">
    <source>
        <dbReference type="Proteomes" id="UP000649328"/>
    </source>
</evidence>
<dbReference type="AlphaFoldDB" id="A0A8H7GR39"/>
<comment type="caution">
    <text evidence="2">The sequence shown here is derived from an EMBL/GenBank/DDBJ whole genome shotgun (WGS) entry which is preliminary data.</text>
</comment>
<reference evidence="2" key="1">
    <citation type="submission" date="2020-10" db="EMBL/GenBank/DDBJ databases">
        <title>The Whole-Genome Sequence of Metschnikowia persimmonesis, a Novel Endophytic Yeast Species Isolated from Medicinal Plant Diospyros kaki Thumb.</title>
        <authorList>
            <person name="Rahmat E."/>
            <person name="Kang Y."/>
        </authorList>
    </citation>
    <scope>NUCLEOTIDE SEQUENCE</scope>
    <source>
        <strain evidence="2">KIOM G15050</strain>
    </source>
</reference>